<dbReference type="SMART" id="SM00544">
    <property type="entry name" value="MA3"/>
    <property type="match status" value="1"/>
</dbReference>
<evidence type="ECO:0000256" key="4">
    <source>
        <dbReference type="ARBA" id="ARBA00023242"/>
    </source>
</evidence>
<evidence type="ECO:0000256" key="1">
    <source>
        <dbReference type="ARBA" id="ARBA00004123"/>
    </source>
</evidence>
<reference evidence="7" key="1">
    <citation type="submission" date="2023-07" db="EMBL/GenBank/DDBJ databases">
        <title>A chromosome-level genome assembly of Lolium multiflorum.</title>
        <authorList>
            <person name="Chen Y."/>
            <person name="Copetti D."/>
            <person name="Kolliker R."/>
            <person name="Studer B."/>
        </authorList>
    </citation>
    <scope>NUCLEOTIDE SEQUENCE</scope>
    <source>
        <strain evidence="7">02402/16</strain>
        <tissue evidence="7">Leaf</tissue>
    </source>
</reference>
<evidence type="ECO:0000313" key="7">
    <source>
        <dbReference type="EMBL" id="KAK1677484.1"/>
    </source>
</evidence>
<dbReference type="EMBL" id="JAUUTY010000002">
    <property type="protein sequence ID" value="KAK1677484.1"/>
    <property type="molecule type" value="Genomic_DNA"/>
</dbReference>
<feature type="compositionally biased region" description="Low complexity" evidence="5">
    <location>
        <begin position="610"/>
        <end position="621"/>
    </location>
</feature>
<keyword evidence="4" id="KW-0539">Nucleus</keyword>
<dbReference type="GO" id="GO:0000398">
    <property type="term" value="P:mRNA splicing, via spliceosome"/>
    <property type="evidence" value="ECO:0007669"/>
    <property type="project" value="TreeGrafter"/>
</dbReference>
<proteinExistence type="inferred from homology"/>
<gene>
    <name evidence="7" type="ORF">QYE76_038332</name>
</gene>
<name>A0AAD8T7P1_LOLMU</name>
<dbReference type="AlphaFoldDB" id="A0AAD8T7P1"/>
<dbReference type="GO" id="GO:0071013">
    <property type="term" value="C:catalytic step 2 spliceosome"/>
    <property type="evidence" value="ECO:0007669"/>
    <property type="project" value="TreeGrafter"/>
</dbReference>
<evidence type="ECO:0000313" key="8">
    <source>
        <dbReference type="Proteomes" id="UP001231189"/>
    </source>
</evidence>
<dbReference type="PANTHER" id="PTHR18034:SF6">
    <property type="entry name" value="MI DOMAIN-CONTAINING PROTEIN"/>
    <property type="match status" value="1"/>
</dbReference>
<dbReference type="InterPro" id="IPR003891">
    <property type="entry name" value="Initiation_fac_eIF4g_MI"/>
</dbReference>
<organism evidence="7 8">
    <name type="scientific">Lolium multiflorum</name>
    <name type="common">Italian ryegrass</name>
    <name type="synonym">Lolium perenne subsp. multiflorum</name>
    <dbReference type="NCBI Taxonomy" id="4521"/>
    <lineage>
        <taxon>Eukaryota</taxon>
        <taxon>Viridiplantae</taxon>
        <taxon>Streptophyta</taxon>
        <taxon>Embryophyta</taxon>
        <taxon>Tracheophyta</taxon>
        <taxon>Spermatophyta</taxon>
        <taxon>Magnoliopsida</taxon>
        <taxon>Liliopsida</taxon>
        <taxon>Poales</taxon>
        <taxon>Poaceae</taxon>
        <taxon>BOP clade</taxon>
        <taxon>Pooideae</taxon>
        <taxon>Poodae</taxon>
        <taxon>Poeae</taxon>
        <taxon>Poeae Chloroplast Group 2 (Poeae type)</taxon>
        <taxon>Loliodinae</taxon>
        <taxon>Loliinae</taxon>
        <taxon>Lolium</taxon>
    </lineage>
</organism>
<feature type="compositionally biased region" description="Acidic residues" evidence="5">
    <location>
        <begin position="289"/>
        <end position="311"/>
    </location>
</feature>
<dbReference type="GO" id="GO:0003723">
    <property type="term" value="F:RNA binding"/>
    <property type="evidence" value="ECO:0007669"/>
    <property type="project" value="InterPro"/>
</dbReference>
<dbReference type="Pfam" id="PF02847">
    <property type="entry name" value="MA3"/>
    <property type="match status" value="1"/>
</dbReference>
<evidence type="ECO:0000256" key="3">
    <source>
        <dbReference type="ARBA" id="ARBA00022845"/>
    </source>
</evidence>
<accession>A0AAD8T7P1</accession>
<keyword evidence="8" id="KW-1185">Reference proteome</keyword>
<dbReference type="InterPro" id="IPR003890">
    <property type="entry name" value="MIF4G-like_typ-3"/>
</dbReference>
<comment type="caution">
    <text evidence="7">The sequence shown here is derived from an EMBL/GenBank/DDBJ whole genome shotgun (WGS) entry which is preliminary data.</text>
</comment>
<dbReference type="PROSITE" id="PS51366">
    <property type="entry name" value="MI"/>
    <property type="match status" value="1"/>
</dbReference>
<dbReference type="InterPro" id="IPR016024">
    <property type="entry name" value="ARM-type_fold"/>
</dbReference>
<dbReference type="Pfam" id="PF02854">
    <property type="entry name" value="MIF4G"/>
    <property type="match status" value="1"/>
</dbReference>
<dbReference type="InterPro" id="IPR050781">
    <property type="entry name" value="CWC22_splicing_factor"/>
</dbReference>
<feature type="region of interest" description="Disordered" evidence="5">
    <location>
        <begin position="607"/>
        <end position="633"/>
    </location>
</feature>
<comment type="similarity">
    <text evidence="2">Belongs to the CWC22 family.</text>
</comment>
<protein>
    <recommendedName>
        <fullName evidence="6">MI domain-containing protein</fullName>
    </recommendedName>
</protein>
<dbReference type="GO" id="GO:0006417">
    <property type="term" value="P:regulation of translation"/>
    <property type="evidence" value="ECO:0007669"/>
    <property type="project" value="UniProtKB-KW"/>
</dbReference>
<keyword evidence="3" id="KW-0810">Translation regulation</keyword>
<dbReference type="SUPFAM" id="SSF48371">
    <property type="entry name" value="ARM repeat"/>
    <property type="match status" value="1"/>
</dbReference>
<dbReference type="Proteomes" id="UP001231189">
    <property type="component" value="Unassembled WGS sequence"/>
</dbReference>
<feature type="region of interest" description="Disordered" evidence="5">
    <location>
        <begin position="286"/>
        <end position="311"/>
    </location>
</feature>
<feature type="domain" description="MI" evidence="6">
    <location>
        <begin position="326"/>
        <end position="444"/>
    </location>
</feature>
<evidence type="ECO:0000256" key="5">
    <source>
        <dbReference type="SAM" id="MobiDB-lite"/>
    </source>
</evidence>
<sequence>MARPRRTATCGSVYVPPPRAAAAADYAAGDKACPAYQRQTWDALRRSITGHVNKATAANIRHVLPELLAENLVRGRGLLCRALLRSQQACPAFTDVFAAVAAVVNSKIPDVGRLLLVRLVIRLRRAHATGDKTQLAAAARFVAHLVNQGVAHELLALELLEMLLAEPTDDGVEVAVGFVAECGAALSEACPRAVDAVFDRLRAILVDSGVDKRVGFLVEAVFAVRRARFRGHPPVRPDLDLVEQDGQFTHQVEISLQLDPETHLDVFVASATFLQDEAAYDDLKRSMLGDDDGHEYDDESESEDGDDDEEDMDVTIKDETETNLISLRRTIYLTIMSSAGAEEAGHKLLSIVRPGHGQEAELCGMIVECCKQERASKTRFYGQLGQRLCCVGRAYQAGFEACFARCYAGAHRMGTDELRAAAGLFAQLLAADAVPWGGVLGGVVRVTEEDTTSSSRILVKTLFQEMAEQLGVPVLGRRMNDDGDPVVRDALFPRDSAKNARFAIDFFTAIDEDHLLWSCSSSTISPAAIYCGRIHLMKNKAHTTMYLAMSPESRMNWLTSFLPEDALPVRSHLEWGVGGGGDGDGACCGGVADVVVVVAALAADDDDPDAAATADPDSGSGQEEEDKPPLLGFGSSLEAAACEMTRGGGGNGGEGMGGAVVEGGGVGAALGGWRVEGWRRLGQGRGGGCCFALVGSSSYEKIDPEPHKIVPPGNLTA</sequence>
<comment type="subcellular location">
    <subcellularLocation>
        <location evidence="1">Nucleus</location>
    </subcellularLocation>
</comment>
<dbReference type="Gene3D" id="1.25.40.180">
    <property type="match status" value="1"/>
</dbReference>
<evidence type="ECO:0000259" key="6">
    <source>
        <dbReference type="PROSITE" id="PS51366"/>
    </source>
</evidence>
<evidence type="ECO:0000256" key="2">
    <source>
        <dbReference type="ARBA" id="ARBA00006856"/>
    </source>
</evidence>
<dbReference type="SMART" id="SM00543">
    <property type="entry name" value="MIF4G"/>
    <property type="match status" value="1"/>
</dbReference>
<dbReference type="PANTHER" id="PTHR18034">
    <property type="entry name" value="CELL CYCLE CONTROL PROTEIN CWF22-RELATED"/>
    <property type="match status" value="1"/>
</dbReference>